<gene>
    <name evidence="6" type="ORF">HDF16_001285</name>
</gene>
<protein>
    <submittedName>
        <fullName evidence="6">CheY-like chemotaxis protein</fullName>
    </submittedName>
</protein>
<feature type="domain" description="Response regulatory" evidence="4">
    <location>
        <begin position="2"/>
        <end position="120"/>
    </location>
</feature>
<dbReference type="Gene3D" id="1.20.120.160">
    <property type="entry name" value="HPT domain"/>
    <property type="match status" value="1"/>
</dbReference>
<dbReference type="CDD" id="cd00088">
    <property type="entry name" value="HPT"/>
    <property type="match status" value="1"/>
</dbReference>
<dbReference type="PROSITE" id="PS50894">
    <property type="entry name" value="HPT"/>
    <property type="match status" value="1"/>
</dbReference>
<dbReference type="InterPro" id="IPR011006">
    <property type="entry name" value="CheY-like_superfamily"/>
</dbReference>
<dbReference type="SUPFAM" id="SSF52172">
    <property type="entry name" value="CheY-like"/>
    <property type="match status" value="1"/>
</dbReference>
<evidence type="ECO:0000256" key="3">
    <source>
        <dbReference type="PROSITE-ProRule" id="PRU00169"/>
    </source>
</evidence>
<dbReference type="PANTHER" id="PTHR44591:SF3">
    <property type="entry name" value="RESPONSE REGULATORY DOMAIN-CONTAINING PROTEIN"/>
    <property type="match status" value="1"/>
</dbReference>
<comment type="caution">
    <text evidence="6">The sequence shown here is derived from an EMBL/GenBank/DDBJ whole genome shotgun (WGS) entry which is preliminary data.</text>
</comment>
<dbReference type="GO" id="GO:0000160">
    <property type="term" value="P:phosphorelay signal transduction system"/>
    <property type="evidence" value="ECO:0007669"/>
    <property type="project" value="InterPro"/>
</dbReference>
<dbReference type="Pfam" id="PF01627">
    <property type="entry name" value="Hpt"/>
    <property type="match status" value="1"/>
</dbReference>
<dbReference type="AlphaFoldDB" id="A0A7W8E3X8"/>
<feature type="modified residue" description="Phosphohistidine" evidence="2">
    <location>
        <position position="197"/>
    </location>
</feature>
<keyword evidence="7" id="KW-1185">Reference proteome</keyword>
<accession>A0A7W8E3X8</accession>
<dbReference type="GO" id="GO:0004672">
    <property type="term" value="F:protein kinase activity"/>
    <property type="evidence" value="ECO:0007669"/>
    <property type="project" value="UniProtKB-ARBA"/>
</dbReference>
<dbReference type="InterPro" id="IPR050595">
    <property type="entry name" value="Bact_response_regulator"/>
</dbReference>
<name>A0A7W8E3X8_9BACT</name>
<evidence type="ECO:0000313" key="7">
    <source>
        <dbReference type="Proteomes" id="UP000540989"/>
    </source>
</evidence>
<sequence>MLILVIDDDEVSRELLTMLLEVEGFTVVSASSGDEGLLLLGGIDSHPEIVLTDLQMPGTSGTELARALSAALPAGVPVIAMSGSDSRPPGTPAFAPAGFDGFLLKPFSVADLRDAIAGVVQDQVWEVAATSTQADPSGEQDVPAINEDVFGKMQELMPSSQLGQMYELCIADARVRLATMRTLQEEDDDAGYRREAHAIKGGAGMIGAAEIYDLAAAAERAGLSASAGTSGVTALLDQLARASERLERILVERLRG</sequence>
<proteinExistence type="predicted"/>
<dbReference type="Pfam" id="PF00072">
    <property type="entry name" value="Response_reg"/>
    <property type="match status" value="1"/>
</dbReference>
<keyword evidence="1 3" id="KW-0597">Phosphoprotein</keyword>
<reference evidence="6 7" key="1">
    <citation type="submission" date="2020-08" db="EMBL/GenBank/DDBJ databases">
        <title>Genomic Encyclopedia of Type Strains, Phase IV (KMG-V): Genome sequencing to study the core and pangenomes of soil and plant-associated prokaryotes.</title>
        <authorList>
            <person name="Whitman W."/>
        </authorList>
    </citation>
    <scope>NUCLEOTIDE SEQUENCE [LARGE SCALE GENOMIC DNA]</scope>
    <source>
        <strain evidence="6 7">M8UP14</strain>
    </source>
</reference>
<evidence type="ECO:0000313" key="6">
    <source>
        <dbReference type="EMBL" id="MBB5056600.1"/>
    </source>
</evidence>
<dbReference type="InterPro" id="IPR008207">
    <property type="entry name" value="Sig_transdc_His_kin_Hpt_dom"/>
</dbReference>
<feature type="domain" description="HPt" evidence="5">
    <location>
        <begin position="158"/>
        <end position="253"/>
    </location>
</feature>
<dbReference type="Proteomes" id="UP000540989">
    <property type="component" value="Unassembled WGS sequence"/>
</dbReference>
<dbReference type="RefSeq" id="WP_184214637.1">
    <property type="nucleotide sequence ID" value="NZ_JACHIP010000002.1"/>
</dbReference>
<dbReference type="Gene3D" id="3.40.50.2300">
    <property type="match status" value="1"/>
</dbReference>
<dbReference type="PROSITE" id="PS50110">
    <property type="entry name" value="RESPONSE_REGULATORY"/>
    <property type="match status" value="1"/>
</dbReference>
<dbReference type="SMART" id="SM00448">
    <property type="entry name" value="REC"/>
    <property type="match status" value="1"/>
</dbReference>
<dbReference type="SMART" id="SM00073">
    <property type="entry name" value="HPT"/>
    <property type="match status" value="1"/>
</dbReference>
<dbReference type="CDD" id="cd17546">
    <property type="entry name" value="REC_hyHK_CKI1_RcsC-like"/>
    <property type="match status" value="1"/>
</dbReference>
<dbReference type="EMBL" id="JACHIP010000002">
    <property type="protein sequence ID" value="MBB5056600.1"/>
    <property type="molecule type" value="Genomic_DNA"/>
</dbReference>
<organism evidence="6 7">
    <name type="scientific">Granulicella aggregans</name>
    <dbReference type="NCBI Taxonomy" id="474949"/>
    <lineage>
        <taxon>Bacteria</taxon>
        <taxon>Pseudomonadati</taxon>
        <taxon>Acidobacteriota</taxon>
        <taxon>Terriglobia</taxon>
        <taxon>Terriglobales</taxon>
        <taxon>Acidobacteriaceae</taxon>
        <taxon>Granulicella</taxon>
    </lineage>
</organism>
<dbReference type="PANTHER" id="PTHR44591">
    <property type="entry name" value="STRESS RESPONSE REGULATOR PROTEIN 1"/>
    <property type="match status" value="1"/>
</dbReference>
<dbReference type="InterPro" id="IPR036641">
    <property type="entry name" value="HPT_dom_sf"/>
</dbReference>
<evidence type="ECO:0000259" key="5">
    <source>
        <dbReference type="PROSITE" id="PS50894"/>
    </source>
</evidence>
<dbReference type="SUPFAM" id="SSF47226">
    <property type="entry name" value="Histidine-containing phosphotransfer domain, HPT domain"/>
    <property type="match status" value="1"/>
</dbReference>
<evidence type="ECO:0000256" key="1">
    <source>
        <dbReference type="ARBA" id="ARBA00022553"/>
    </source>
</evidence>
<evidence type="ECO:0000259" key="4">
    <source>
        <dbReference type="PROSITE" id="PS50110"/>
    </source>
</evidence>
<feature type="modified residue" description="4-aspartylphosphate" evidence="3">
    <location>
        <position position="53"/>
    </location>
</feature>
<evidence type="ECO:0000256" key="2">
    <source>
        <dbReference type="PROSITE-ProRule" id="PRU00110"/>
    </source>
</evidence>
<dbReference type="InterPro" id="IPR001789">
    <property type="entry name" value="Sig_transdc_resp-reg_receiver"/>
</dbReference>